<protein>
    <recommendedName>
        <fullName evidence="3">alanine--glyoxylate transaminase</fullName>
        <ecNumber evidence="3">2.6.1.44</ecNumber>
    </recommendedName>
</protein>
<dbReference type="GO" id="GO:0004760">
    <property type="term" value="F:L-serine-pyruvate transaminase activity"/>
    <property type="evidence" value="ECO:0007669"/>
    <property type="project" value="TreeGrafter"/>
</dbReference>
<dbReference type="PANTHER" id="PTHR21152">
    <property type="entry name" value="AMINOTRANSFERASE CLASS V"/>
    <property type="match status" value="1"/>
</dbReference>
<accession>A0AAD8FGN6</accession>
<dbReference type="InterPro" id="IPR015422">
    <property type="entry name" value="PyrdxlP-dep_Trfase_small"/>
</dbReference>
<dbReference type="GO" id="GO:0008453">
    <property type="term" value="F:alanine-glyoxylate transaminase activity"/>
    <property type="evidence" value="ECO:0007669"/>
    <property type="project" value="UniProtKB-EC"/>
</dbReference>
<dbReference type="FunFam" id="3.90.1150.10:FF:000039">
    <property type="entry name" value="Serine--pyruvate aminotransferase"/>
    <property type="match status" value="1"/>
</dbReference>
<dbReference type="EC" id="2.6.1.44" evidence="3"/>
<dbReference type="Gene3D" id="3.40.640.10">
    <property type="entry name" value="Type I PLP-dependent aspartate aminotransferase-like (Major domain)"/>
    <property type="match status" value="1"/>
</dbReference>
<dbReference type="AlphaFoldDB" id="A0AAD8FGN6"/>
<keyword evidence="5" id="KW-0808">Transferase</keyword>
<dbReference type="InterPro" id="IPR000192">
    <property type="entry name" value="Aminotrans_V_dom"/>
</dbReference>
<dbReference type="InterPro" id="IPR015424">
    <property type="entry name" value="PyrdxlP-dep_Trfase"/>
</dbReference>
<evidence type="ECO:0000259" key="7">
    <source>
        <dbReference type="Pfam" id="PF00266"/>
    </source>
</evidence>
<dbReference type="Pfam" id="PF00266">
    <property type="entry name" value="Aminotran_5"/>
    <property type="match status" value="1"/>
</dbReference>
<evidence type="ECO:0000313" key="9">
    <source>
        <dbReference type="Proteomes" id="UP001233172"/>
    </source>
</evidence>
<dbReference type="Gene3D" id="3.90.1150.10">
    <property type="entry name" value="Aspartate Aminotransferase, domain 1"/>
    <property type="match status" value="1"/>
</dbReference>
<dbReference type="PANTHER" id="PTHR21152:SF40">
    <property type="entry name" value="ALANINE--GLYOXYLATE AMINOTRANSFERASE"/>
    <property type="match status" value="1"/>
</dbReference>
<comment type="cofactor">
    <cofactor evidence="1">
        <name>pyridoxal 5'-phosphate</name>
        <dbReference type="ChEBI" id="CHEBI:597326"/>
    </cofactor>
</comment>
<keyword evidence="4 8" id="KW-0032">Aminotransferase</keyword>
<sequence>YNALLLVDSVAILGGRPLFMDAWNIDVLYSGSQKVIGAPPATSPISFSLKAREKIACRKTRIRSYYFDCNELANYWACDQGPRRYHHTGMVTSVYGLREGLARLAEEGLEKSWKDHKDSSELLYQGLEKLGLELLVKNKEIRNPCVTTIKVPPGINWKDVTDYAMKNYRVEIAGGLGDLAGKTWRIGIMGYNCRPENVQLVLRVLEEALESIKK</sequence>
<dbReference type="InterPro" id="IPR015421">
    <property type="entry name" value="PyrdxlP-dep_Trfase_major"/>
</dbReference>
<dbReference type="GO" id="GO:0005777">
    <property type="term" value="C:peroxisome"/>
    <property type="evidence" value="ECO:0007669"/>
    <property type="project" value="TreeGrafter"/>
</dbReference>
<evidence type="ECO:0000256" key="4">
    <source>
        <dbReference type="ARBA" id="ARBA00022576"/>
    </source>
</evidence>
<feature type="non-terminal residue" evidence="8">
    <location>
        <position position="214"/>
    </location>
</feature>
<evidence type="ECO:0000256" key="1">
    <source>
        <dbReference type="ARBA" id="ARBA00001933"/>
    </source>
</evidence>
<name>A0AAD8FGN6_BIOPF</name>
<dbReference type="Proteomes" id="UP001233172">
    <property type="component" value="Unassembled WGS sequence"/>
</dbReference>
<keyword evidence="6" id="KW-0663">Pyridoxal phosphate</keyword>
<reference evidence="8" key="1">
    <citation type="journal article" date="2023" name="PLoS Negl. Trop. Dis.">
        <title>A genome sequence for Biomphalaria pfeifferi, the major vector snail for the human-infecting parasite Schistosoma mansoni.</title>
        <authorList>
            <person name="Bu L."/>
            <person name="Lu L."/>
            <person name="Laidemitt M.R."/>
            <person name="Zhang S.M."/>
            <person name="Mutuku M."/>
            <person name="Mkoji G."/>
            <person name="Steinauer M."/>
            <person name="Loker E.S."/>
        </authorList>
    </citation>
    <scope>NUCLEOTIDE SEQUENCE</scope>
    <source>
        <strain evidence="8">KasaAsao</strain>
    </source>
</reference>
<proteinExistence type="inferred from homology"/>
<reference evidence="8" key="2">
    <citation type="submission" date="2023-04" db="EMBL/GenBank/DDBJ databases">
        <authorList>
            <person name="Bu L."/>
            <person name="Lu L."/>
            <person name="Laidemitt M.R."/>
            <person name="Zhang S.M."/>
            <person name="Mutuku M."/>
            <person name="Mkoji G."/>
            <person name="Steinauer M."/>
            <person name="Loker E.S."/>
        </authorList>
    </citation>
    <scope>NUCLEOTIDE SEQUENCE</scope>
    <source>
        <strain evidence="8">KasaAsao</strain>
        <tissue evidence="8">Whole Snail</tissue>
    </source>
</reference>
<evidence type="ECO:0000256" key="2">
    <source>
        <dbReference type="ARBA" id="ARBA00009236"/>
    </source>
</evidence>
<keyword evidence="9" id="KW-1185">Reference proteome</keyword>
<evidence type="ECO:0000256" key="6">
    <source>
        <dbReference type="ARBA" id="ARBA00022898"/>
    </source>
</evidence>
<dbReference type="GO" id="GO:0019265">
    <property type="term" value="P:glycine biosynthetic process, by transamination of glyoxylate"/>
    <property type="evidence" value="ECO:0007669"/>
    <property type="project" value="TreeGrafter"/>
</dbReference>
<comment type="similarity">
    <text evidence="2">Belongs to the class-V pyridoxal-phosphate-dependent aminotransferase family.</text>
</comment>
<evidence type="ECO:0000313" key="8">
    <source>
        <dbReference type="EMBL" id="KAK0063680.1"/>
    </source>
</evidence>
<feature type="domain" description="Aminotransferase class V" evidence="7">
    <location>
        <begin position="1"/>
        <end position="193"/>
    </location>
</feature>
<dbReference type="SUPFAM" id="SSF53383">
    <property type="entry name" value="PLP-dependent transferases"/>
    <property type="match status" value="1"/>
</dbReference>
<dbReference type="EMBL" id="JASAOG010000020">
    <property type="protein sequence ID" value="KAK0063680.1"/>
    <property type="molecule type" value="Genomic_DNA"/>
</dbReference>
<organism evidence="8 9">
    <name type="scientific">Biomphalaria pfeifferi</name>
    <name type="common">Bloodfluke planorb</name>
    <name type="synonym">Freshwater snail</name>
    <dbReference type="NCBI Taxonomy" id="112525"/>
    <lineage>
        <taxon>Eukaryota</taxon>
        <taxon>Metazoa</taxon>
        <taxon>Spiralia</taxon>
        <taxon>Lophotrochozoa</taxon>
        <taxon>Mollusca</taxon>
        <taxon>Gastropoda</taxon>
        <taxon>Heterobranchia</taxon>
        <taxon>Euthyneura</taxon>
        <taxon>Panpulmonata</taxon>
        <taxon>Hygrophila</taxon>
        <taxon>Lymnaeoidea</taxon>
        <taxon>Planorbidae</taxon>
        <taxon>Biomphalaria</taxon>
    </lineage>
</organism>
<evidence type="ECO:0000256" key="3">
    <source>
        <dbReference type="ARBA" id="ARBA00013049"/>
    </source>
</evidence>
<evidence type="ECO:0000256" key="5">
    <source>
        <dbReference type="ARBA" id="ARBA00022679"/>
    </source>
</evidence>
<comment type="caution">
    <text evidence="8">The sequence shown here is derived from an EMBL/GenBank/DDBJ whole genome shotgun (WGS) entry which is preliminary data.</text>
</comment>
<gene>
    <name evidence="8" type="ORF">Bpfe_006831</name>
</gene>